<evidence type="ECO:0000256" key="5">
    <source>
        <dbReference type="ARBA" id="ARBA00023139"/>
    </source>
</evidence>
<dbReference type="InterPro" id="IPR012556">
    <property type="entry name" value="Entericidin"/>
</dbReference>
<evidence type="ECO:0008006" key="9">
    <source>
        <dbReference type="Google" id="ProtNLM"/>
    </source>
</evidence>
<keyword evidence="2" id="KW-1003">Cell membrane</keyword>
<evidence type="ECO:0000256" key="3">
    <source>
        <dbReference type="ARBA" id="ARBA00022729"/>
    </source>
</evidence>
<keyword evidence="3" id="KW-0732">Signal</keyword>
<name>A0ABN1KCH2_9BURK</name>
<accession>A0ABN1KCH2</accession>
<evidence type="ECO:0000256" key="4">
    <source>
        <dbReference type="ARBA" id="ARBA00023136"/>
    </source>
</evidence>
<keyword evidence="8" id="KW-1185">Reference proteome</keyword>
<comment type="caution">
    <text evidence="7">The sequence shown here is derived from an EMBL/GenBank/DDBJ whole genome shotgun (WGS) entry which is preliminary data.</text>
</comment>
<evidence type="ECO:0000313" key="7">
    <source>
        <dbReference type="EMBL" id="GAA0762431.1"/>
    </source>
</evidence>
<dbReference type="RefSeq" id="WP_141288923.1">
    <property type="nucleotide sequence ID" value="NZ_BAAAEW010000033.1"/>
</dbReference>
<organism evidence="7 8">
    <name type="scientific">Ideonella azotifigens</name>
    <dbReference type="NCBI Taxonomy" id="513160"/>
    <lineage>
        <taxon>Bacteria</taxon>
        <taxon>Pseudomonadati</taxon>
        <taxon>Pseudomonadota</taxon>
        <taxon>Betaproteobacteria</taxon>
        <taxon>Burkholderiales</taxon>
        <taxon>Sphaerotilaceae</taxon>
        <taxon>Ideonella</taxon>
    </lineage>
</organism>
<comment type="similarity">
    <text evidence="1">Belongs to the EcnA/EcnB lipoprotein family.</text>
</comment>
<dbReference type="Proteomes" id="UP001500279">
    <property type="component" value="Unassembled WGS sequence"/>
</dbReference>
<dbReference type="Pfam" id="PF08085">
    <property type="entry name" value="Entericidin"/>
    <property type="match status" value="1"/>
</dbReference>
<reference evidence="7 8" key="1">
    <citation type="journal article" date="2019" name="Int. J. Syst. Evol. Microbiol.">
        <title>The Global Catalogue of Microorganisms (GCM) 10K type strain sequencing project: providing services to taxonomists for standard genome sequencing and annotation.</title>
        <authorList>
            <consortium name="The Broad Institute Genomics Platform"/>
            <consortium name="The Broad Institute Genome Sequencing Center for Infectious Disease"/>
            <person name="Wu L."/>
            <person name="Ma J."/>
        </authorList>
    </citation>
    <scope>NUCLEOTIDE SEQUENCE [LARGE SCALE GENOMIC DNA]</scope>
    <source>
        <strain evidence="7 8">JCM 15503</strain>
    </source>
</reference>
<gene>
    <name evidence="7" type="ORF">GCM10009107_46890</name>
</gene>
<evidence type="ECO:0000256" key="6">
    <source>
        <dbReference type="ARBA" id="ARBA00023288"/>
    </source>
</evidence>
<keyword evidence="6" id="KW-0449">Lipoprotein</keyword>
<protein>
    <recommendedName>
        <fullName evidence="9">Entericidin</fullName>
    </recommendedName>
</protein>
<evidence type="ECO:0000256" key="1">
    <source>
        <dbReference type="ARBA" id="ARBA00010296"/>
    </source>
</evidence>
<sequence>MLKKLSVTLASLLLLALVGCNTVEGMGKDISKAGDAIEGAAKKSK</sequence>
<keyword evidence="4" id="KW-0472">Membrane</keyword>
<dbReference type="EMBL" id="BAAAEW010000033">
    <property type="protein sequence ID" value="GAA0762431.1"/>
    <property type="molecule type" value="Genomic_DNA"/>
</dbReference>
<proteinExistence type="inferred from homology"/>
<evidence type="ECO:0000313" key="8">
    <source>
        <dbReference type="Proteomes" id="UP001500279"/>
    </source>
</evidence>
<keyword evidence="5" id="KW-0564">Palmitate</keyword>
<dbReference type="PROSITE" id="PS51257">
    <property type="entry name" value="PROKAR_LIPOPROTEIN"/>
    <property type="match status" value="1"/>
</dbReference>
<evidence type="ECO:0000256" key="2">
    <source>
        <dbReference type="ARBA" id="ARBA00022475"/>
    </source>
</evidence>